<sequence>MPQSRSECLSPLTTQSQRDRLVRRPLLPHQTHSSPTNDDAAPHTLSYDESVFIEARRTASRGTGVSPDQARTSPRQFATSSPRDLEGLPDRMTNHTPDVSNISLKPVSGRRSKLTQKKVKDLSESQTSDEEDAQPPGLTHKSQRDTKGAQPSSKKPKAVHSPSLNQCRAVPILILIMGIMAAFIAKDHFAPINPSNPMQLLSQGLQALGREFPNEKELLRLFEASVTDTLRFEFQPATILVTSDAAHADSLDCFLRQLMTLAARVMESSPDVEGLRADSFENRAAMQEKLRRSLAENQAVYLKDIHKVSGQTALALHAICDNEHAPVKRAILILSATGPGLLDSEVDVDNLLKESWEPELGIDKYSPIFSRISGFIGYFRPNLTNSSQLPMTMPNENKREVPDWLRHILSRDQQLTKQCFDLFDRKYGLANHRSSLKYLEISCHGIPWIFGTCALIYTFPQHIEIWINLFYLLILDIVIVAVTKAYTRRRRPSYNQKDMFATVSVDKFSFPSGHSTRAVALAFFFTSLFPLPMIFAPVMFLWSGAVCLSRVLLGRHHVLDVMGGIAIGFGAYVILSFTLISEEGAKSLGSYLFGEDPWSSG</sequence>
<evidence type="ECO:0000256" key="6">
    <source>
        <dbReference type="SAM" id="Phobius"/>
    </source>
</evidence>
<comment type="caution">
    <text evidence="8">The sequence shown here is derived from an EMBL/GenBank/DDBJ whole genome shotgun (WGS) entry which is preliminary data.</text>
</comment>
<dbReference type="InterPro" id="IPR036938">
    <property type="entry name" value="PAP2/HPO_sf"/>
</dbReference>
<feature type="compositionally biased region" description="Basic residues" evidence="5">
    <location>
        <begin position="108"/>
        <end position="117"/>
    </location>
</feature>
<proteinExistence type="predicted"/>
<dbReference type="PANTHER" id="PTHR14969">
    <property type="entry name" value="SPHINGOSINE-1-PHOSPHATE PHOSPHOHYDROLASE"/>
    <property type="match status" value="1"/>
</dbReference>
<dbReference type="GO" id="GO:0042392">
    <property type="term" value="F:sphingosine-1-phosphate phosphatase activity"/>
    <property type="evidence" value="ECO:0007669"/>
    <property type="project" value="TreeGrafter"/>
</dbReference>
<feature type="compositionally biased region" description="Polar residues" evidence="5">
    <location>
        <begin position="94"/>
        <end position="103"/>
    </location>
</feature>
<evidence type="ECO:0000256" key="4">
    <source>
        <dbReference type="ARBA" id="ARBA00023136"/>
    </source>
</evidence>
<dbReference type="EMBL" id="VCGU01000005">
    <property type="protein sequence ID" value="TRY75660.1"/>
    <property type="molecule type" value="Genomic_DNA"/>
</dbReference>
<feature type="compositionally biased region" description="Polar residues" evidence="5">
    <location>
        <begin position="1"/>
        <end position="16"/>
    </location>
</feature>
<gene>
    <name evidence="8" type="ORF">TCAL_00508</name>
</gene>
<accession>A0A553PDA8</accession>
<dbReference type="SUPFAM" id="SSF48317">
    <property type="entry name" value="Acid phosphatase/Vanadium-dependent haloperoxidase"/>
    <property type="match status" value="1"/>
</dbReference>
<dbReference type="Pfam" id="PF01569">
    <property type="entry name" value="PAP2"/>
    <property type="match status" value="1"/>
</dbReference>
<dbReference type="CDD" id="cd03391">
    <property type="entry name" value="PAP2_containing_2_like"/>
    <property type="match status" value="1"/>
</dbReference>
<feature type="compositionally biased region" description="Polar residues" evidence="5">
    <location>
        <begin position="69"/>
        <end position="82"/>
    </location>
</feature>
<evidence type="ECO:0000259" key="7">
    <source>
        <dbReference type="SMART" id="SM00014"/>
    </source>
</evidence>
<feature type="region of interest" description="Disordered" evidence="5">
    <location>
        <begin position="1"/>
        <end position="162"/>
    </location>
</feature>
<dbReference type="InterPro" id="IPR000326">
    <property type="entry name" value="PAP2/HPO"/>
</dbReference>
<protein>
    <recommendedName>
        <fullName evidence="7">Phosphatidic acid phosphatase type 2/haloperoxidase domain-containing protein</fullName>
    </recommendedName>
</protein>
<feature type="transmembrane region" description="Helical" evidence="6">
    <location>
        <begin position="518"/>
        <end position="541"/>
    </location>
</feature>
<evidence type="ECO:0000313" key="9">
    <source>
        <dbReference type="Proteomes" id="UP000318571"/>
    </source>
</evidence>
<feature type="transmembrane region" description="Helical" evidence="6">
    <location>
        <begin position="465"/>
        <end position="487"/>
    </location>
</feature>
<evidence type="ECO:0000256" key="5">
    <source>
        <dbReference type="SAM" id="MobiDB-lite"/>
    </source>
</evidence>
<dbReference type="GO" id="GO:0016020">
    <property type="term" value="C:membrane"/>
    <property type="evidence" value="ECO:0007669"/>
    <property type="project" value="UniProtKB-SubCell"/>
</dbReference>
<keyword evidence="9" id="KW-1185">Reference proteome</keyword>
<evidence type="ECO:0000313" key="8">
    <source>
        <dbReference type="EMBL" id="TRY75660.1"/>
    </source>
</evidence>
<comment type="subcellular location">
    <subcellularLocation>
        <location evidence="1">Membrane</location>
    </subcellularLocation>
</comment>
<organism evidence="8 9">
    <name type="scientific">Tigriopus californicus</name>
    <name type="common">Marine copepod</name>
    <dbReference type="NCBI Taxonomy" id="6832"/>
    <lineage>
        <taxon>Eukaryota</taxon>
        <taxon>Metazoa</taxon>
        <taxon>Ecdysozoa</taxon>
        <taxon>Arthropoda</taxon>
        <taxon>Crustacea</taxon>
        <taxon>Multicrustacea</taxon>
        <taxon>Hexanauplia</taxon>
        <taxon>Copepoda</taxon>
        <taxon>Harpacticoida</taxon>
        <taxon>Harpacticidae</taxon>
        <taxon>Tigriopus</taxon>
    </lineage>
</organism>
<dbReference type="InterPro" id="IPR038599">
    <property type="entry name" value="LAP1C-like_C_sf"/>
</dbReference>
<feature type="compositionally biased region" description="Basic and acidic residues" evidence="5">
    <location>
        <begin position="83"/>
        <end position="93"/>
    </location>
</feature>
<keyword evidence="3 6" id="KW-1133">Transmembrane helix</keyword>
<evidence type="ECO:0000256" key="2">
    <source>
        <dbReference type="ARBA" id="ARBA00022692"/>
    </source>
</evidence>
<evidence type="ECO:0000256" key="3">
    <source>
        <dbReference type="ARBA" id="ARBA00022989"/>
    </source>
</evidence>
<dbReference type="Gene3D" id="3.40.50.12190">
    <property type="match status" value="1"/>
</dbReference>
<dbReference type="Proteomes" id="UP000318571">
    <property type="component" value="Chromosome 2"/>
</dbReference>
<reference evidence="8 9" key="1">
    <citation type="journal article" date="2018" name="Nat. Ecol. Evol.">
        <title>Genomic signatures of mitonuclear coevolution across populations of Tigriopus californicus.</title>
        <authorList>
            <person name="Barreto F.S."/>
            <person name="Watson E.T."/>
            <person name="Lima T.G."/>
            <person name="Willett C.S."/>
            <person name="Edmands S."/>
            <person name="Li W."/>
            <person name="Burton R.S."/>
        </authorList>
    </citation>
    <scope>NUCLEOTIDE SEQUENCE [LARGE SCALE GENOMIC DNA]</scope>
    <source>
        <strain evidence="8 9">San Diego</strain>
    </source>
</reference>
<dbReference type="Gene3D" id="1.20.144.10">
    <property type="entry name" value="Phosphatidic acid phosphatase type 2/haloperoxidase"/>
    <property type="match status" value="1"/>
</dbReference>
<feature type="domain" description="Phosphatidic acid phosphatase type 2/haloperoxidase" evidence="7">
    <location>
        <begin position="465"/>
        <end position="576"/>
    </location>
</feature>
<dbReference type="PANTHER" id="PTHR14969:SF13">
    <property type="entry name" value="AT30094P"/>
    <property type="match status" value="1"/>
</dbReference>
<keyword evidence="2 6" id="KW-0812">Transmembrane</keyword>
<dbReference type="SMART" id="SM00014">
    <property type="entry name" value="acidPPc"/>
    <property type="match status" value="1"/>
</dbReference>
<feature type="transmembrane region" description="Helical" evidence="6">
    <location>
        <begin position="561"/>
        <end position="580"/>
    </location>
</feature>
<keyword evidence="4 6" id="KW-0472">Membrane</keyword>
<evidence type="ECO:0000256" key="1">
    <source>
        <dbReference type="ARBA" id="ARBA00004370"/>
    </source>
</evidence>
<name>A0A553PDA8_TIGCA</name>
<dbReference type="AlphaFoldDB" id="A0A553PDA8"/>